<protein>
    <submittedName>
        <fullName evidence="2">Uncharacterized protein</fullName>
    </submittedName>
</protein>
<organism evidence="2">
    <name type="scientific">viral metagenome</name>
    <dbReference type="NCBI Taxonomy" id="1070528"/>
    <lineage>
        <taxon>unclassified sequences</taxon>
        <taxon>metagenomes</taxon>
        <taxon>organismal metagenomes</taxon>
    </lineage>
</organism>
<dbReference type="AlphaFoldDB" id="A0A6C0J3I5"/>
<accession>A0A6C0J3I5</accession>
<evidence type="ECO:0000256" key="1">
    <source>
        <dbReference type="SAM" id="MobiDB-lite"/>
    </source>
</evidence>
<feature type="region of interest" description="Disordered" evidence="1">
    <location>
        <begin position="110"/>
        <end position="141"/>
    </location>
</feature>
<proteinExistence type="predicted"/>
<reference evidence="2" key="1">
    <citation type="journal article" date="2020" name="Nature">
        <title>Giant virus diversity and host interactions through global metagenomics.</title>
        <authorList>
            <person name="Schulz F."/>
            <person name="Roux S."/>
            <person name="Paez-Espino D."/>
            <person name="Jungbluth S."/>
            <person name="Walsh D.A."/>
            <person name="Denef V.J."/>
            <person name="McMahon K.D."/>
            <person name="Konstantinidis K.T."/>
            <person name="Eloe-Fadrosh E.A."/>
            <person name="Kyrpides N.C."/>
            <person name="Woyke T."/>
        </authorList>
    </citation>
    <scope>NUCLEOTIDE SEQUENCE</scope>
    <source>
        <strain evidence="2">GVMAG-M-3300025778-1</strain>
    </source>
</reference>
<dbReference type="EMBL" id="MN740318">
    <property type="protein sequence ID" value="QHT99882.1"/>
    <property type="molecule type" value="Genomic_DNA"/>
</dbReference>
<name>A0A6C0J3I5_9ZZZZ</name>
<sequence>MKAILLILLVIAAFLLFSSLREHLVGQQDEQGTMPFDPTACSDGHGKTRRCANGAAPVNGVCADGSQFIPRCADNGPATTCPAGSTLVAPGKCCETGKTYDASTQMCRAAGPTGGASSSGPTGPTGTTQGGATGAAGFSPSGPTGSATGAYNSAYFGGGPNGGTTGSAGTQGTTGAFNAGTTGSAGSSAGAAAAAAAYAAAMAVRGPNAGDGPGYGGGPLGDSTTRMYPSLIGGGVSGGVGGTGAAGSAAGTLGGTDSGLGFAASSLTSLPNAGTMGYDSNSQYLPTSRQPGDFDVVPNPYLQGGAFSTSSYSAKTEPVPFLNDFSKFFH</sequence>
<evidence type="ECO:0000313" key="2">
    <source>
        <dbReference type="EMBL" id="QHT99882.1"/>
    </source>
</evidence>
<feature type="compositionally biased region" description="Low complexity" evidence="1">
    <location>
        <begin position="110"/>
        <end position="127"/>
    </location>
</feature>